<accession>A0A9Q0Y934</accession>
<dbReference type="AlphaFoldDB" id="A0A9Q0Y934"/>
<sequence>MWFQQILQPSSNIGPTLLCYLGRADIGSNIPKVTEQPKNTRQYLRNEFLTYLAEKNCVFPANCGAGAKLFVTRVTEMLYYLDGQYCKLECEISKTKMVYEIFKKRFSGFNVPEKSKHRKRTLSNLSETKLEQCAVSVREAIQSQVYLNSKCWAEVKLMTLDVVDVVEQYCVTLKASRMKNKVSRETHKSEVARTKTTILPVNKCKQHPALIEVEKKVEQSELYAPISIRQYLPVCGRRRVYELIEELKRSGLKIGEKCYHYVHHVGGNHASLHFVWKGRDGEDESTTINQCMQVIKMIEIEAPIYERRITKQQFHRAFGFVADPVALRAIFSELTGDNSAPVDLSSREMDERFSYAMLCEDTEIMANLRHQSPDKKKETFSVFFEATEKYLAEDIGVACQERRHGEQLYLAKPVSLKDLH</sequence>
<dbReference type="OrthoDB" id="10033767at2759"/>
<comment type="caution">
    <text evidence="1">The sequence shown here is derived from an EMBL/GenBank/DDBJ whole genome shotgun (WGS) entry which is preliminary data.</text>
</comment>
<keyword evidence="2" id="KW-1185">Reference proteome</keyword>
<dbReference type="EMBL" id="JAIZAY010000619">
    <property type="protein sequence ID" value="KAJ8018118.1"/>
    <property type="molecule type" value="Genomic_DNA"/>
</dbReference>
<protein>
    <submittedName>
        <fullName evidence="1">Uncharacterized protein</fullName>
    </submittedName>
</protein>
<evidence type="ECO:0000313" key="1">
    <source>
        <dbReference type="EMBL" id="KAJ8018118.1"/>
    </source>
</evidence>
<proteinExistence type="predicted"/>
<dbReference type="Proteomes" id="UP001152320">
    <property type="component" value="Unassembled WGS sequence"/>
</dbReference>
<evidence type="ECO:0000313" key="2">
    <source>
        <dbReference type="Proteomes" id="UP001152320"/>
    </source>
</evidence>
<reference evidence="1" key="1">
    <citation type="submission" date="2021-10" db="EMBL/GenBank/DDBJ databases">
        <title>Tropical sea cucumber genome reveals ecological adaptation and Cuvierian tubules defense mechanism.</title>
        <authorList>
            <person name="Chen T."/>
        </authorList>
    </citation>
    <scope>NUCLEOTIDE SEQUENCE</scope>
    <source>
        <strain evidence="1">Nanhai2018</strain>
        <tissue evidence="1">Muscle</tissue>
    </source>
</reference>
<name>A0A9Q0Y934_HOLLE</name>
<organism evidence="1 2">
    <name type="scientific">Holothuria leucospilota</name>
    <name type="common">Black long sea cucumber</name>
    <name type="synonym">Mertensiothuria leucospilota</name>
    <dbReference type="NCBI Taxonomy" id="206669"/>
    <lineage>
        <taxon>Eukaryota</taxon>
        <taxon>Metazoa</taxon>
        <taxon>Echinodermata</taxon>
        <taxon>Eleutherozoa</taxon>
        <taxon>Echinozoa</taxon>
        <taxon>Holothuroidea</taxon>
        <taxon>Aspidochirotacea</taxon>
        <taxon>Aspidochirotida</taxon>
        <taxon>Holothuriidae</taxon>
        <taxon>Holothuria</taxon>
    </lineage>
</organism>
<gene>
    <name evidence="1" type="ORF">HOLleu_44068</name>
</gene>